<evidence type="ECO:0000256" key="7">
    <source>
        <dbReference type="ARBA" id="ARBA00023235"/>
    </source>
</evidence>
<name>A0A6G9JV00_9GAMM</name>
<evidence type="ECO:0000256" key="9">
    <source>
        <dbReference type="RuleBase" id="RU363013"/>
    </source>
</evidence>
<comment type="similarity">
    <text evidence="3 8 9">Belongs to the triosephosphate isomerase family.</text>
</comment>
<evidence type="ECO:0000313" key="10">
    <source>
        <dbReference type="EMBL" id="QIQ41894.1"/>
    </source>
</evidence>
<feature type="binding site" evidence="8">
    <location>
        <position position="174"/>
    </location>
    <ligand>
        <name>substrate</name>
    </ligand>
</feature>
<dbReference type="InterPro" id="IPR000652">
    <property type="entry name" value="Triosephosphate_isomerase"/>
</dbReference>
<dbReference type="Gene3D" id="3.20.20.70">
    <property type="entry name" value="Aldolase class I"/>
    <property type="match status" value="1"/>
</dbReference>
<evidence type="ECO:0000256" key="5">
    <source>
        <dbReference type="ARBA" id="ARBA00022490"/>
    </source>
</evidence>
<comment type="pathway">
    <text evidence="1 8 9">Carbohydrate degradation; glycolysis; D-glyceraldehyde 3-phosphate from glycerone phosphate: step 1/1.</text>
</comment>
<dbReference type="NCBIfam" id="TIGR00419">
    <property type="entry name" value="tim"/>
    <property type="match status" value="1"/>
</dbReference>
<reference evidence="10 11" key="1">
    <citation type="submission" date="2020-04" db="EMBL/GenBank/DDBJ databases">
        <title>Parallel evolution in the integration of a co-obligate aphid symbiosis.</title>
        <authorList>
            <person name="Monnin D."/>
            <person name="Jackson R."/>
            <person name="Kiers E.T."/>
            <person name="Bunker M."/>
            <person name="Ellers J."/>
            <person name="Henry L.M."/>
        </authorList>
    </citation>
    <scope>NUCLEOTIDE SEQUENCE [LARGE SCALE GENOMIC DNA]</scope>
    <source>
        <strain evidence="10">MCAR-56B</strain>
    </source>
</reference>
<proteinExistence type="inferred from homology"/>
<evidence type="ECO:0000256" key="3">
    <source>
        <dbReference type="ARBA" id="ARBA00007422"/>
    </source>
</evidence>
<evidence type="ECO:0000256" key="8">
    <source>
        <dbReference type="HAMAP-Rule" id="MF_00147"/>
    </source>
</evidence>
<comment type="pathway">
    <text evidence="2">Carbohydrate metabolism; erythritol degradation.</text>
</comment>
<dbReference type="UniPathway" id="UPA00109">
    <property type="reaction ID" value="UER00189"/>
</dbReference>
<dbReference type="AlphaFoldDB" id="A0A6G9JV00"/>
<dbReference type="GO" id="GO:0046166">
    <property type="term" value="P:glyceraldehyde-3-phosphate biosynthetic process"/>
    <property type="evidence" value="ECO:0007669"/>
    <property type="project" value="TreeGrafter"/>
</dbReference>
<keyword evidence="4 8" id="KW-0312">Gluconeogenesis</keyword>
<comment type="pathway">
    <text evidence="8 9">Carbohydrate biosynthesis; gluconeogenesis.</text>
</comment>
<evidence type="ECO:0000256" key="1">
    <source>
        <dbReference type="ARBA" id="ARBA00004680"/>
    </source>
</evidence>
<accession>A0A6G9JV00</accession>
<dbReference type="Proteomes" id="UP000503183">
    <property type="component" value="Chromosome"/>
</dbReference>
<comment type="caution">
    <text evidence="8">Lacks conserved residue(s) required for the propagation of feature annotation.</text>
</comment>
<dbReference type="GO" id="GO:0019563">
    <property type="term" value="P:glycerol catabolic process"/>
    <property type="evidence" value="ECO:0007669"/>
    <property type="project" value="TreeGrafter"/>
</dbReference>
<protein>
    <recommendedName>
        <fullName evidence="8 9">Triosephosphate isomerase</fullName>
        <shortName evidence="8">TIM</shortName>
        <shortName evidence="8">TPI</shortName>
        <ecNumber evidence="8 9">5.3.1.1</ecNumber>
    </recommendedName>
    <alternativeName>
        <fullName evidence="8">Triose-phosphate isomerase</fullName>
    </alternativeName>
</protein>
<dbReference type="InterPro" id="IPR020861">
    <property type="entry name" value="Triosephosphate_isomerase_AS"/>
</dbReference>
<dbReference type="PROSITE" id="PS51440">
    <property type="entry name" value="TIM_2"/>
    <property type="match status" value="1"/>
</dbReference>
<comment type="subcellular location">
    <subcellularLocation>
        <location evidence="8 9">Cytoplasm</location>
    </subcellularLocation>
</comment>
<dbReference type="SUPFAM" id="SSF51351">
    <property type="entry name" value="Triosephosphate isomerase (TIM)"/>
    <property type="match status" value="1"/>
</dbReference>
<keyword evidence="5 8" id="KW-0963">Cytoplasm</keyword>
<dbReference type="InterPro" id="IPR035990">
    <property type="entry name" value="TIM_sf"/>
</dbReference>
<dbReference type="GO" id="GO:0004807">
    <property type="term" value="F:triose-phosphate isomerase activity"/>
    <property type="evidence" value="ECO:0007669"/>
    <property type="project" value="UniProtKB-UniRule"/>
</dbReference>
<dbReference type="PANTHER" id="PTHR21139:SF42">
    <property type="entry name" value="TRIOSEPHOSPHATE ISOMERASE"/>
    <property type="match status" value="1"/>
</dbReference>
<evidence type="ECO:0000313" key="11">
    <source>
        <dbReference type="Proteomes" id="UP000503183"/>
    </source>
</evidence>
<dbReference type="UniPathway" id="UPA00138"/>
<keyword evidence="7 8" id="KW-0413">Isomerase</keyword>
<dbReference type="InterPro" id="IPR022896">
    <property type="entry name" value="TrioseP_Isoase_bac/euk"/>
</dbReference>
<feature type="active site" description="Electrophile" evidence="8">
    <location>
        <position position="96"/>
    </location>
</feature>
<feature type="binding site" evidence="8">
    <location>
        <begin position="9"/>
        <end position="11"/>
    </location>
    <ligand>
        <name>substrate</name>
    </ligand>
</feature>
<dbReference type="PANTHER" id="PTHR21139">
    <property type="entry name" value="TRIOSEPHOSPHATE ISOMERASE"/>
    <property type="match status" value="1"/>
</dbReference>
<comment type="function">
    <text evidence="8">Involved in the gluconeogenesis. Catalyzes stereospecifically the conversion of dihydroxyacetone phosphate (DHAP) to D-glyceraldehyde-3-phosphate (G3P).</text>
</comment>
<sequence>MKKFFITANWKLNGSKKMISSFFEYFKLQSSIYLEKNIVIIAPPTIYLERVYKNINNMNIFLGAQNVDSNLLGAFTGEISLLMLEDIGVKYIIIGHSERRSLHHETNDVIARKFHLIKKFNLTPILCIGETEIDKKSDNTKKVIRKQLNFIFKKVGKLAFRNAIIAYEPIWAIGTGVSANPEDVQLIHKFIKDHIKKYDHSININDIVVQYGGSINHSNAKRFIEKPDINGLLIGSASLSSEEFMKIIKIAHHII</sequence>
<comment type="catalytic activity">
    <reaction evidence="8 9">
        <text>D-glyceraldehyde 3-phosphate = dihydroxyacetone phosphate</text>
        <dbReference type="Rhea" id="RHEA:18585"/>
        <dbReference type="ChEBI" id="CHEBI:57642"/>
        <dbReference type="ChEBI" id="CHEBI:59776"/>
        <dbReference type="EC" id="5.3.1.1"/>
    </reaction>
</comment>
<dbReference type="CDD" id="cd00311">
    <property type="entry name" value="TIM"/>
    <property type="match status" value="1"/>
</dbReference>
<dbReference type="FunFam" id="3.20.20.70:FF:000016">
    <property type="entry name" value="Triosephosphate isomerase"/>
    <property type="match status" value="1"/>
</dbReference>
<evidence type="ECO:0000256" key="6">
    <source>
        <dbReference type="ARBA" id="ARBA00023152"/>
    </source>
</evidence>
<dbReference type="InterPro" id="IPR013785">
    <property type="entry name" value="Aldolase_TIM"/>
</dbReference>
<dbReference type="GO" id="GO:0005829">
    <property type="term" value="C:cytosol"/>
    <property type="evidence" value="ECO:0007669"/>
    <property type="project" value="TreeGrafter"/>
</dbReference>
<evidence type="ECO:0000256" key="4">
    <source>
        <dbReference type="ARBA" id="ARBA00022432"/>
    </source>
</evidence>
<dbReference type="EMBL" id="CP048747">
    <property type="protein sequence ID" value="QIQ41894.1"/>
    <property type="molecule type" value="Genomic_DNA"/>
</dbReference>
<comment type="subunit">
    <text evidence="8 9">Homodimer.</text>
</comment>
<dbReference type="PROSITE" id="PS00171">
    <property type="entry name" value="TIM_1"/>
    <property type="match status" value="1"/>
</dbReference>
<dbReference type="EC" id="5.3.1.1" evidence="8 9"/>
<feature type="active site" description="Proton acceptor" evidence="8">
    <location>
        <position position="168"/>
    </location>
</feature>
<organism evidence="10 11">
    <name type="scientific">Buchnera aphidicola</name>
    <name type="common">Microlophium carnosum</name>
    <dbReference type="NCBI Taxonomy" id="2708354"/>
    <lineage>
        <taxon>Bacteria</taxon>
        <taxon>Pseudomonadati</taxon>
        <taxon>Pseudomonadota</taxon>
        <taxon>Gammaproteobacteria</taxon>
        <taxon>Enterobacterales</taxon>
        <taxon>Erwiniaceae</taxon>
        <taxon>Buchnera</taxon>
    </lineage>
</organism>
<dbReference type="GO" id="GO:0006094">
    <property type="term" value="P:gluconeogenesis"/>
    <property type="evidence" value="ECO:0007669"/>
    <property type="project" value="UniProtKB-UniRule"/>
</dbReference>
<dbReference type="HAMAP" id="MF_00147_B">
    <property type="entry name" value="TIM_B"/>
    <property type="match status" value="1"/>
</dbReference>
<dbReference type="Pfam" id="PF00121">
    <property type="entry name" value="TIM"/>
    <property type="match status" value="1"/>
</dbReference>
<evidence type="ECO:0000256" key="2">
    <source>
        <dbReference type="ARBA" id="ARBA00004939"/>
    </source>
</evidence>
<dbReference type="GO" id="GO:0006096">
    <property type="term" value="P:glycolytic process"/>
    <property type="evidence" value="ECO:0007669"/>
    <property type="project" value="UniProtKB-UniRule"/>
</dbReference>
<gene>
    <name evidence="8" type="primary">tpiA</name>
    <name evidence="10" type="ORF">G4A98_01530</name>
</gene>
<keyword evidence="6 8" id="KW-0324">Glycolysis</keyword>
<feature type="binding site" evidence="8">
    <location>
        <position position="214"/>
    </location>
    <ligand>
        <name>substrate</name>
    </ligand>
</feature>